<name>A0A2M4D5L8_ANODA</name>
<reference evidence="1" key="1">
    <citation type="submission" date="2018-01" db="EMBL/GenBank/DDBJ databases">
        <title>An insight into the sialome of Amazonian anophelines.</title>
        <authorList>
            <person name="Ribeiro J.M."/>
            <person name="Scarpassa V."/>
            <person name="Calvo E."/>
        </authorList>
    </citation>
    <scope>NUCLEOTIDE SEQUENCE</scope>
</reference>
<sequence length="74" mass="7780">MSKKNLSLSAAGFGACALASQTHTNSAFLRGNTFSLCVCDAGMRTRVPRRSDDFLPPRLPAGLRPAMVPCLGLG</sequence>
<dbReference type="PROSITE" id="PS51257">
    <property type="entry name" value="PROKAR_LIPOPROTEIN"/>
    <property type="match status" value="1"/>
</dbReference>
<accession>A0A2M4D5L8</accession>
<dbReference type="AlphaFoldDB" id="A0A2M4D5L8"/>
<dbReference type="EMBL" id="GGFL01008665">
    <property type="protein sequence ID" value="MBW72843.1"/>
    <property type="molecule type" value="Transcribed_RNA"/>
</dbReference>
<evidence type="ECO:0000313" key="1">
    <source>
        <dbReference type="EMBL" id="MBW72843.1"/>
    </source>
</evidence>
<organism evidence="1">
    <name type="scientific">Anopheles darlingi</name>
    <name type="common">Mosquito</name>
    <dbReference type="NCBI Taxonomy" id="43151"/>
    <lineage>
        <taxon>Eukaryota</taxon>
        <taxon>Metazoa</taxon>
        <taxon>Ecdysozoa</taxon>
        <taxon>Arthropoda</taxon>
        <taxon>Hexapoda</taxon>
        <taxon>Insecta</taxon>
        <taxon>Pterygota</taxon>
        <taxon>Neoptera</taxon>
        <taxon>Endopterygota</taxon>
        <taxon>Diptera</taxon>
        <taxon>Nematocera</taxon>
        <taxon>Culicoidea</taxon>
        <taxon>Culicidae</taxon>
        <taxon>Anophelinae</taxon>
        <taxon>Anopheles</taxon>
    </lineage>
</organism>
<protein>
    <submittedName>
        <fullName evidence="1">Putative secreted protein</fullName>
    </submittedName>
</protein>
<proteinExistence type="predicted"/>